<proteinExistence type="predicted"/>
<reference evidence="1" key="1">
    <citation type="submission" date="2023-09" db="EMBL/GenBank/DDBJ databases">
        <title>Vallitalea sediminicola and Vallitalea maricola sp. nov., anaerobic bacteria isolated from marine sediment.</title>
        <authorList>
            <person name="Hirano S."/>
            <person name="Maeda A."/>
            <person name="Terahara T."/>
            <person name="Mori K."/>
            <person name="Hamada M."/>
            <person name="Matsumoto R."/>
            <person name="Kobayashi T."/>
        </authorList>
    </citation>
    <scope>NUCLEOTIDE SEQUENCE</scope>
    <source>
        <strain evidence="1">AN17-2</strain>
    </source>
</reference>
<gene>
    <name evidence="1" type="ORF">AN2V17_36230</name>
</gene>
<evidence type="ECO:0000313" key="2">
    <source>
        <dbReference type="Proteomes" id="UP001374599"/>
    </source>
</evidence>
<organism evidence="1 2">
    <name type="scientific">Vallitalea maricola</name>
    <dbReference type="NCBI Taxonomy" id="3074433"/>
    <lineage>
        <taxon>Bacteria</taxon>
        <taxon>Bacillati</taxon>
        <taxon>Bacillota</taxon>
        <taxon>Clostridia</taxon>
        <taxon>Lachnospirales</taxon>
        <taxon>Vallitaleaceae</taxon>
        <taxon>Vallitalea</taxon>
    </lineage>
</organism>
<protein>
    <submittedName>
        <fullName evidence="1">Uncharacterized protein</fullName>
    </submittedName>
</protein>
<keyword evidence="2" id="KW-1185">Reference proteome</keyword>
<dbReference type="EMBL" id="BTPU01000068">
    <property type="protein sequence ID" value="GMQ64386.1"/>
    <property type="molecule type" value="Genomic_DNA"/>
</dbReference>
<sequence>MKFRKASIISLVSALLLLISVTSVFAMTEAKEMPDGTIKYERSSQNVEIVNSSTQIFESSNGKVYEHNEDGKLIEIDPEKIKLKCKVEKYTAEEYEKYMIDFIDNHNAYMAEIKESKYFAKTEIDKAQRRFEDTLEIMKKQLESIKSGKGFVSKPIQGESYLDEDGKRCYSTYELWGDYGESPIDVSISIGIWIGDKELGPFDTVEEFLEAREKYLKEEIEAKRMTHEEAERIRREFEEQINEQGI</sequence>
<evidence type="ECO:0000313" key="1">
    <source>
        <dbReference type="EMBL" id="GMQ64386.1"/>
    </source>
</evidence>
<comment type="caution">
    <text evidence="1">The sequence shown here is derived from an EMBL/GenBank/DDBJ whole genome shotgun (WGS) entry which is preliminary data.</text>
</comment>
<name>A0ACB5UPI0_9FIRM</name>
<dbReference type="Proteomes" id="UP001374599">
    <property type="component" value="Unassembled WGS sequence"/>
</dbReference>
<accession>A0ACB5UPI0</accession>